<feature type="compositionally biased region" description="Low complexity" evidence="5">
    <location>
        <begin position="13"/>
        <end position="30"/>
    </location>
</feature>
<evidence type="ECO:0000313" key="9">
    <source>
        <dbReference type="Proteomes" id="UP000606974"/>
    </source>
</evidence>
<dbReference type="AlphaFoldDB" id="A0A8H7ADW2"/>
<keyword evidence="2 6" id="KW-0812">Transmembrane</keyword>
<name>A0A8H7ADW2_9EURO</name>
<dbReference type="PANTHER" id="PTHR23502:SF12">
    <property type="entry name" value="MULTIDRUG TRANSPORTER, PUTATIVE (AFU_ORTHOLOGUE AFUA_1G06440)-RELATED"/>
    <property type="match status" value="1"/>
</dbReference>
<protein>
    <recommendedName>
        <fullName evidence="7">Major facilitator superfamily (MFS) profile domain-containing protein</fullName>
    </recommendedName>
</protein>
<feature type="transmembrane region" description="Helical" evidence="6">
    <location>
        <begin position="134"/>
        <end position="154"/>
    </location>
</feature>
<sequence>MDVPEAQKWISHPSQRQDSSTDTSPSSSISENADAQYGVPSALSQTVTPQISRMSHPPLSTRVTTRESVMTRDPSFEVDWEDDDPNNPRNWPTWYKGIIIFAISFSTLVVILYSTSYTSGIYALQEEFNVSSEAIVTLGVTTYLLGLAVGSLILAPISETYGRKPVYAVAMIIFCVLLIPCAQATSMAEIIAVRFLGAVAGSSMVANAPGTVGDIVSDEYRALAFSMWSIGPLNGPVVGPVIGGFVTEYLGWRWANWIVLILGGIATALMWIIKETYSPTLLQKKARLRRKETGEERYWSRYDQRLSFIGLMKVNLSRPFIMAVKEPICIFWNFYIATIYGILYLCFVAYPIVFQGSRHWTLGSSGLAFIGIGIGSMLSICFEPLIRRMINLHAPEPGTDRPPPEASISIVCIAAVLCPIGELWFAWTCVPASIHWAIPIAAGIPFGAGNTAVFIYACNYLVHSYGIYAASAMAGNSLVRSLLGGTLPLAGPAMYEALGANWAGTLLAGLEILIIPIPFVFYRYGAKIRRRSALISSMREDQERGERKRARAKEKIGVEEKAKVQVEAGLGLSDASFKKEYEV</sequence>
<dbReference type="GO" id="GO:0005886">
    <property type="term" value="C:plasma membrane"/>
    <property type="evidence" value="ECO:0007669"/>
    <property type="project" value="TreeGrafter"/>
</dbReference>
<keyword evidence="3 6" id="KW-1133">Transmembrane helix</keyword>
<organism evidence="8 9">
    <name type="scientific">Endocarpon pusillum</name>
    <dbReference type="NCBI Taxonomy" id="364733"/>
    <lineage>
        <taxon>Eukaryota</taxon>
        <taxon>Fungi</taxon>
        <taxon>Dikarya</taxon>
        <taxon>Ascomycota</taxon>
        <taxon>Pezizomycotina</taxon>
        <taxon>Eurotiomycetes</taxon>
        <taxon>Chaetothyriomycetidae</taxon>
        <taxon>Verrucariales</taxon>
        <taxon>Verrucariaceae</taxon>
        <taxon>Endocarpon</taxon>
    </lineage>
</organism>
<dbReference type="SUPFAM" id="SSF103473">
    <property type="entry name" value="MFS general substrate transporter"/>
    <property type="match status" value="1"/>
</dbReference>
<dbReference type="Gene3D" id="1.20.1250.20">
    <property type="entry name" value="MFS general substrate transporter like domains"/>
    <property type="match status" value="1"/>
</dbReference>
<dbReference type="PROSITE" id="PS50850">
    <property type="entry name" value="MFS"/>
    <property type="match status" value="1"/>
</dbReference>
<feature type="transmembrane region" description="Helical" evidence="6">
    <location>
        <begin position="465"/>
        <end position="483"/>
    </location>
</feature>
<feature type="transmembrane region" description="Helical" evidence="6">
    <location>
        <begin position="330"/>
        <end position="354"/>
    </location>
</feature>
<feature type="transmembrane region" description="Helical" evidence="6">
    <location>
        <begin position="433"/>
        <end position="458"/>
    </location>
</feature>
<proteinExistence type="predicted"/>
<gene>
    <name evidence="8" type="ORF">GJ744_001083</name>
</gene>
<feature type="transmembrane region" description="Helical" evidence="6">
    <location>
        <begin position="406"/>
        <end position="427"/>
    </location>
</feature>
<feature type="transmembrane region" description="Helical" evidence="6">
    <location>
        <begin position="254"/>
        <end position="273"/>
    </location>
</feature>
<dbReference type="Proteomes" id="UP000606974">
    <property type="component" value="Unassembled WGS sequence"/>
</dbReference>
<dbReference type="CDD" id="cd17323">
    <property type="entry name" value="MFS_Tpo1_MDR_like"/>
    <property type="match status" value="1"/>
</dbReference>
<dbReference type="EMBL" id="JAACFV010000113">
    <property type="protein sequence ID" value="KAF7505296.1"/>
    <property type="molecule type" value="Genomic_DNA"/>
</dbReference>
<dbReference type="OrthoDB" id="3365399at2759"/>
<comment type="subcellular location">
    <subcellularLocation>
        <location evidence="1">Membrane</location>
        <topology evidence="1">Multi-pass membrane protein</topology>
    </subcellularLocation>
</comment>
<dbReference type="PANTHER" id="PTHR23502">
    <property type="entry name" value="MAJOR FACILITATOR SUPERFAMILY"/>
    <property type="match status" value="1"/>
</dbReference>
<keyword evidence="4 6" id="KW-0472">Membrane</keyword>
<feature type="transmembrane region" description="Helical" evidence="6">
    <location>
        <begin position="191"/>
        <end position="210"/>
    </location>
</feature>
<dbReference type="InterPro" id="IPR036259">
    <property type="entry name" value="MFS_trans_sf"/>
</dbReference>
<evidence type="ECO:0000256" key="2">
    <source>
        <dbReference type="ARBA" id="ARBA00022692"/>
    </source>
</evidence>
<feature type="region of interest" description="Disordered" evidence="5">
    <location>
        <begin position="1"/>
        <end position="68"/>
    </location>
</feature>
<evidence type="ECO:0000256" key="3">
    <source>
        <dbReference type="ARBA" id="ARBA00022989"/>
    </source>
</evidence>
<reference evidence="8" key="1">
    <citation type="submission" date="2020-02" db="EMBL/GenBank/DDBJ databases">
        <authorList>
            <person name="Palmer J.M."/>
        </authorList>
    </citation>
    <scope>NUCLEOTIDE SEQUENCE</scope>
    <source>
        <strain evidence="8">EPUS1.4</strain>
        <tissue evidence="8">Thallus</tissue>
    </source>
</reference>
<evidence type="ECO:0000256" key="4">
    <source>
        <dbReference type="ARBA" id="ARBA00023136"/>
    </source>
</evidence>
<feature type="transmembrane region" description="Helical" evidence="6">
    <location>
        <begin position="166"/>
        <end position="185"/>
    </location>
</feature>
<feature type="transmembrane region" description="Helical" evidence="6">
    <location>
        <begin position="503"/>
        <end position="522"/>
    </location>
</feature>
<feature type="compositionally biased region" description="Polar residues" evidence="5">
    <location>
        <begin position="42"/>
        <end position="53"/>
    </location>
</feature>
<dbReference type="GO" id="GO:0022857">
    <property type="term" value="F:transmembrane transporter activity"/>
    <property type="evidence" value="ECO:0007669"/>
    <property type="project" value="InterPro"/>
</dbReference>
<feature type="domain" description="Major facilitator superfamily (MFS) profile" evidence="7">
    <location>
        <begin position="99"/>
        <end position="526"/>
    </location>
</feature>
<dbReference type="FunFam" id="1.20.1250.20:FF:000011">
    <property type="entry name" value="MFS multidrug transporter, putative"/>
    <property type="match status" value="1"/>
</dbReference>
<feature type="transmembrane region" description="Helical" evidence="6">
    <location>
        <begin position="366"/>
        <end position="386"/>
    </location>
</feature>
<feature type="transmembrane region" description="Helical" evidence="6">
    <location>
        <begin position="222"/>
        <end position="242"/>
    </location>
</feature>
<dbReference type="InterPro" id="IPR011701">
    <property type="entry name" value="MFS"/>
</dbReference>
<dbReference type="InterPro" id="IPR020846">
    <property type="entry name" value="MFS_dom"/>
</dbReference>
<dbReference type="Pfam" id="PF07690">
    <property type="entry name" value="MFS_1"/>
    <property type="match status" value="1"/>
</dbReference>
<comment type="caution">
    <text evidence="8">The sequence shown here is derived from an EMBL/GenBank/DDBJ whole genome shotgun (WGS) entry which is preliminary data.</text>
</comment>
<evidence type="ECO:0000256" key="5">
    <source>
        <dbReference type="SAM" id="MobiDB-lite"/>
    </source>
</evidence>
<accession>A0A8H7ADW2</accession>
<keyword evidence="9" id="KW-1185">Reference proteome</keyword>
<evidence type="ECO:0000259" key="7">
    <source>
        <dbReference type="PROSITE" id="PS50850"/>
    </source>
</evidence>
<evidence type="ECO:0000256" key="1">
    <source>
        <dbReference type="ARBA" id="ARBA00004141"/>
    </source>
</evidence>
<feature type="transmembrane region" description="Helical" evidence="6">
    <location>
        <begin position="94"/>
        <end position="114"/>
    </location>
</feature>
<evidence type="ECO:0000313" key="8">
    <source>
        <dbReference type="EMBL" id="KAF7505296.1"/>
    </source>
</evidence>
<evidence type="ECO:0000256" key="6">
    <source>
        <dbReference type="SAM" id="Phobius"/>
    </source>
</evidence>